<proteinExistence type="inferred from homology"/>
<comment type="similarity">
    <text evidence="1">Belongs to the plant acyltransferase family.</text>
</comment>
<dbReference type="Proteomes" id="UP000694918">
    <property type="component" value="Unplaced"/>
</dbReference>
<dbReference type="PANTHER" id="PTHR31147:SF66">
    <property type="entry name" value="OS05G0315700 PROTEIN"/>
    <property type="match status" value="1"/>
</dbReference>
<accession>A0AAJ6X6X1</accession>
<dbReference type="AlphaFoldDB" id="A0AAJ6X6X1"/>
<dbReference type="Pfam" id="PF02458">
    <property type="entry name" value="Transferase"/>
    <property type="match status" value="1"/>
</dbReference>
<evidence type="ECO:0000313" key="4">
    <source>
        <dbReference type="RefSeq" id="XP_011007948.1"/>
    </source>
</evidence>
<reference evidence="4" key="1">
    <citation type="submission" date="2025-08" db="UniProtKB">
        <authorList>
            <consortium name="RefSeq"/>
        </authorList>
    </citation>
    <scope>IDENTIFICATION</scope>
</reference>
<evidence type="ECO:0000256" key="2">
    <source>
        <dbReference type="ARBA" id="ARBA00022679"/>
    </source>
</evidence>
<sequence length="468" mass="52340">MHNQIHCLNYSPYIMASSSSSPLRFSVKRREPQLIVPSKPTPHEIKQLSDIDDQQGLRFHFPFVMFYRSHPSLKREDPVKVIKEALGKALVFYYPFAGRIIEGPRSKLLVDCTGEGILFVEADADVTIDQLGDSIHPPFSYIEEFLHDVPGSSGILGCPLLLIQVTRLACGGFIFAIRLNHTMSDSLGLSKFLNTVGELALGASTPSLLPVWEREILNARNPPRVTCVHHEYEQLTHTETSIVMSLQEHEKNIAHRSFFFGPSELKSIRTHIPPHLQKCSNFEVLASFLWRSRTIALQLDPKEVVRLSVIVNVRGKQGLKVPSGYYGNAFAYPTAISKAGLLCQSPLGYALELVTRLKTQMNEEYIKSVADLLVLKGRPHYTTVWSFLIADVTRVGLGDFDFGWGNSVYGGPIGARPCTSFHVSGFKNSYGEEGILVPILLPLPIMNRFQQELLSNGIQYPRKIAPKL</sequence>
<keyword evidence="3" id="KW-1185">Reference proteome</keyword>
<organism evidence="3 4">
    <name type="scientific">Populus euphratica</name>
    <name type="common">Euphrates poplar</name>
    <dbReference type="NCBI Taxonomy" id="75702"/>
    <lineage>
        <taxon>Eukaryota</taxon>
        <taxon>Viridiplantae</taxon>
        <taxon>Streptophyta</taxon>
        <taxon>Embryophyta</taxon>
        <taxon>Tracheophyta</taxon>
        <taxon>Spermatophyta</taxon>
        <taxon>Magnoliopsida</taxon>
        <taxon>eudicotyledons</taxon>
        <taxon>Gunneridae</taxon>
        <taxon>Pentapetalae</taxon>
        <taxon>rosids</taxon>
        <taxon>fabids</taxon>
        <taxon>Malpighiales</taxon>
        <taxon>Salicaceae</taxon>
        <taxon>Saliceae</taxon>
        <taxon>Populus</taxon>
    </lineage>
</organism>
<dbReference type="PANTHER" id="PTHR31147">
    <property type="entry name" value="ACYL TRANSFERASE 4"/>
    <property type="match status" value="1"/>
</dbReference>
<evidence type="ECO:0000313" key="3">
    <source>
        <dbReference type="Proteomes" id="UP000694918"/>
    </source>
</evidence>
<dbReference type="RefSeq" id="XP_011007948.1">
    <property type="nucleotide sequence ID" value="XM_011009646.1"/>
</dbReference>
<name>A0AAJ6X6X1_POPEU</name>
<dbReference type="InterPro" id="IPR023213">
    <property type="entry name" value="CAT-like_dom_sf"/>
</dbReference>
<evidence type="ECO:0000256" key="1">
    <source>
        <dbReference type="ARBA" id="ARBA00009861"/>
    </source>
</evidence>
<keyword evidence="2" id="KW-0808">Transferase</keyword>
<dbReference type="GO" id="GO:0016740">
    <property type="term" value="F:transferase activity"/>
    <property type="evidence" value="ECO:0007669"/>
    <property type="project" value="UniProtKB-KW"/>
</dbReference>
<dbReference type="KEGG" id="peu:105113467"/>
<dbReference type="InterPro" id="IPR050898">
    <property type="entry name" value="Plant_acyltransferase"/>
</dbReference>
<gene>
    <name evidence="4" type="primary">LOC105113467</name>
</gene>
<protein>
    <submittedName>
        <fullName evidence="4">Methanol O-anthraniloyltransferase-like</fullName>
    </submittedName>
</protein>
<dbReference type="GeneID" id="105113467"/>
<dbReference type="Gene3D" id="3.30.559.10">
    <property type="entry name" value="Chloramphenicol acetyltransferase-like domain"/>
    <property type="match status" value="2"/>
</dbReference>